<dbReference type="InterPro" id="IPR002123">
    <property type="entry name" value="Plipid/glycerol_acylTrfase"/>
</dbReference>
<reference evidence="5 7" key="3">
    <citation type="submission" date="2020-04" db="EMBL/GenBank/DDBJ databases">
        <authorList>
            <person name="Hogendoorn C."/>
        </authorList>
    </citation>
    <scope>NUCLEOTIDE SEQUENCE [LARGE SCALE GENOMIC DNA]</scope>
    <source>
        <strain evidence="5">COOX1</strain>
    </source>
</reference>
<dbReference type="PANTHER" id="PTHR10434">
    <property type="entry name" value="1-ACYL-SN-GLYCEROL-3-PHOSPHATE ACYLTRANSFERASE"/>
    <property type="match status" value="1"/>
</dbReference>
<name>A0A2K8N650_9BACL</name>
<dbReference type="RefSeq" id="WP_100667616.1">
    <property type="nucleotide sequence ID" value="NZ_CP024955.1"/>
</dbReference>
<dbReference type="Pfam" id="PF01553">
    <property type="entry name" value="Acyltransferase"/>
    <property type="match status" value="1"/>
</dbReference>
<dbReference type="CDD" id="cd07989">
    <property type="entry name" value="LPLAT_AGPAT-like"/>
    <property type="match status" value="1"/>
</dbReference>
<proteinExistence type="predicted"/>
<dbReference type="Proteomes" id="UP000502196">
    <property type="component" value="Chromosome"/>
</dbReference>
<dbReference type="KEGG" id="kyr:CVV65_07645"/>
<gene>
    <name evidence="5" type="ORF">COOX1_1641</name>
    <name evidence="4" type="ORF">CVV65_07645</name>
</gene>
<keyword evidence="1 4" id="KW-0808">Transferase</keyword>
<evidence type="ECO:0000256" key="1">
    <source>
        <dbReference type="ARBA" id="ARBA00022679"/>
    </source>
</evidence>
<keyword evidence="2 4" id="KW-0012">Acyltransferase</keyword>
<evidence type="ECO:0000313" key="4">
    <source>
        <dbReference type="EMBL" id="ATY84808.1"/>
    </source>
</evidence>
<dbReference type="GO" id="GO:0006654">
    <property type="term" value="P:phosphatidic acid biosynthetic process"/>
    <property type="evidence" value="ECO:0007669"/>
    <property type="project" value="TreeGrafter"/>
</dbReference>
<dbReference type="AlphaFoldDB" id="A0A2K8N650"/>
<keyword evidence="6" id="KW-1185">Reference proteome</keyword>
<dbReference type="Proteomes" id="UP000231932">
    <property type="component" value="Chromosome"/>
</dbReference>
<reference evidence="6" key="1">
    <citation type="submission" date="2017-11" db="EMBL/GenBank/DDBJ databases">
        <title>Complete Genome Sequence of Kyrpidia sp. Strain EA-1, a thermophilic, hydrogen-oxidizing Bacterium, isolated from the Azores.</title>
        <authorList>
            <person name="Reiner J.E."/>
            <person name="Lapp C.J."/>
            <person name="Bunk B."/>
            <person name="Gescher J."/>
        </authorList>
    </citation>
    <scope>NUCLEOTIDE SEQUENCE [LARGE SCALE GENOMIC DNA]</scope>
    <source>
        <strain evidence="6">EA-1</strain>
    </source>
</reference>
<dbReference type="SUPFAM" id="SSF69593">
    <property type="entry name" value="Glycerol-3-phosphate (1)-acyltransferase"/>
    <property type="match status" value="1"/>
</dbReference>
<protein>
    <submittedName>
        <fullName evidence="4">1-acyl-sn-glycerol-3-phosphate acyltransferase</fullName>
    </submittedName>
</protein>
<evidence type="ECO:0000313" key="5">
    <source>
        <dbReference type="EMBL" id="CAB3392899.1"/>
    </source>
</evidence>
<evidence type="ECO:0000313" key="7">
    <source>
        <dbReference type="Proteomes" id="UP000502196"/>
    </source>
</evidence>
<feature type="domain" description="Phospholipid/glycerol acyltransferase" evidence="3">
    <location>
        <begin position="37"/>
        <end position="150"/>
    </location>
</feature>
<evidence type="ECO:0000313" key="6">
    <source>
        <dbReference type="Proteomes" id="UP000231932"/>
    </source>
</evidence>
<dbReference type="EMBL" id="LR792683">
    <property type="protein sequence ID" value="CAB3392899.1"/>
    <property type="molecule type" value="Genomic_DNA"/>
</dbReference>
<evidence type="ECO:0000259" key="3">
    <source>
        <dbReference type="SMART" id="SM00563"/>
    </source>
</evidence>
<reference evidence="4" key="2">
    <citation type="journal article" date="2018" name="Genome Announc.">
        <title>Complete Genome Sequence of Kyrpidia sp. Strain EA-1, a Thermophilic Knallgas Bacterium, Isolated from the Azores.</title>
        <authorList>
            <person name="Reiner J.E."/>
            <person name="Lapp C.J."/>
            <person name="Bunk B."/>
            <person name="Sproer C."/>
            <person name="Overmann J."/>
            <person name="Gescher J."/>
        </authorList>
    </citation>
    <scope>NUCLEOTIDE SEQUENCE</scope>
    <source>
        <strain evidence="4">EA-1</strain>
    </source>
</reference>
<dbReference type="SMART" id="SM00563">
    <property type="entry name" value="PlsC"/>
    <property type="match status" value="1"/>
</dbReference>
<sequence length="207" mass="23030">MADRVYRVARVLIREPLRVAFPLQVMGRERIPERGGVLICANHGSNWDPVLLGLSVLRPIHFMAKEELFRIPGLSWLIRGLGAFPVRRGTADRAALKTAVHLAREEGRVVGLFPEGTRRRPGREVHPMPGAGMVALRSGVPVIPVHIDADYRWRSPVVVRIGLPLDLTPWVHLRLSSREYAEVARAIMDAVYRLPEEGPPVTKVGSG</sequence>
<accession>A0A2K8N650</accession>
<organism evidence="4 6">
    <name type="scientific">Kyrpidia spormannii</name>
    <dbReference type="NCBI Taxonomy" id="2055160"/>
    <lineage>
        <taxon>Bacteria</taxon>
        <taxon>Bacillati</taxon>
        <taxon>Bacillota</taxon>
        <taxon>Bacilli</taxon>
        <taxon>Bacillales</taxon>
        <taxon>Alicyclobacillaceae</taxon>
        <taxon>Kyrpidia</taxon>
    </lineage>
</organism>
<dbReference type="PANTHER" id="PTHR10434:SF11">
    <property type="entry name" value="1-ACYL-SN-GLYCEROL-3-PHOSPHATE ACYLTRANSFERASE"/>
    <property type="match status" value="1"/>
</dbReference>
<evidence type="ECO:0000256" key="2">
    <source>
        <dbReference type="ARBA" id="ARBA00023315"/>
    </source>
</evidence>
<dbReference type="EMBL" id="CP024955">
    <property type="protein sequence ID" value="ATY84808.1"/>
    <property type="molecule type" value="Genomic_DNA"/>
</dbReference>
<dbReference type="OrthoDB" id="9803035at2"/>
<dbReference type="GO" id="GO:0003841">
    <property type="term" value="F:1-acylglycerol-3-phosphate O-acyltransferase activity"/>
    <property type="evidence" value="ECO:0007669"/>
    <property type="project" value="TreeGrafter"/>
</dbReference>